<organism evidence="1 2">
    <name type="scientific">Plasmodium falciparum (isolate HB3)</name>
    <dbReference type="NCBI Taxonomy" id="137071"/>
    <lineage>
        <taxon>Eukaryota</taxon>
        <taxon>Sar</taxon>
        <taxon>Alveolata</taxon>
        <taxon>Apicomplexa</taxon>
        <taxon>Aconoidasida</taxon>
        <taxon>Haemosporida</taxon>
        <taxon>Plasmodiidae</taxon>
        <taxon>Plasmodium</taxon>
        <taxon>Plasmodium (Laverania)</taxon>
    </lineage>
</organism>
<evidence type="ECO:0000313" key="1">
    <source>
        <dbReference type="EMBL" id="KOB64020.1"/>
    </source>
</evidence>
<dbReference type="Proteomes" id="UP000054289">
    <property type="component" value="Unassembled WGS sequence"/>
</dbReference>
<evidence type="ECO:0000313" key="2">
    <source>
        <dbReference type="Proteomes" id="UP000054289"/>
    </source>
</evidence>
<dbReference type="EMBL" id="GG700915">
    <property type="protein sequence ID" value="KOB64020.1"/>
    <property type="molecule type" value="Genomic_DNA"/>
</dbReference>
<reference evidence="1 2" key="1">
    <citation type="submission" date="2006-03" db="EMBL/GenBank/DDBJ databases">
        <title>Annotation of Plasmodium falciparum HB3.</title>
        <authorList>
            <consortium name="The Broad Institute Genome Sequencing Platform"/>
            <person name="Volkman S.K."/>
            <person name="Neafsey D.E."/>
            <person name="Dash A.P."/>
            <person name="Chitnis C.E."/>
            <person name="Hartl D.L."/>
            <person name="Young S.K."/>
            <person name="Zeng Q."/>
            <person name="Koehrsen M."/>
            <person name="Alvarado L."/>
            <person name="Berlin A."/>
            <person name="Borenstein D."/>
            <person name="Chapman S.B."/>
            <person name="Chen Z."/>
            <person name="Engels R."/>
            <person name="Freedman E."/>
            <person name="Gellesch M."/>
            <person name="Goldberg J."/>
            <person name="Griggs A."/>
            <person name="Gujja S."/>
            <person name="Heilman E.R."/>
            <person name="Heiman D.I."/>
            <person name="Howarth C."/>
            <person name="Jen D."/>
            <person name="Larson L."/>
            <person name="Mehta T."/>
            <person name="Neiman D."/>
            <person name="Park D."/>
            <person name="Pearson M."/>
            <person name="Roberts A."/>
            <person name="Saif S."/>
            <person name="Shea T."/>
            <person name="Shenoy N."/>
            <person name="Sisk P."/>
            <person name="Stolte C."/>
            <person name="Sykes S."/>
            <person name="Walk T."/>
            <person name="White J."/>
            <person name="Yandava C."/>
            <person name="Haas B."/>
            <person name="Henn M.R."/>
            <person name="Nusbaum C."/>
            <person name="Birren B."/>
        </authorList>
    </citation>
    <scope>NUCLEOTIDE SEQUENCE [LARGE SCALE GENOMIC DNA]</scope>
    <source>
        <strain evidence="1">HB3</strain>
    </source>
</reference>
<name>A0A0L7KLI8_PLAFX</name>
<sequence>MRNHLMIIEGVNNKNEQDILSNKTKRSSTNLQYNNDYAFVNKENNVLINNSSKMVNSTNNINEYLKDLNNIDINDSLILLFYVCKLLLDMCSKVNMNQVV</sequence>
<reference evidence="2" key="2">
    <citation type="submission" date="2006-03" db="EMBL/GenBank/DDBJ databases">
        <title>The genome sequence of the Plasmodium falciparum HB3.</title>
        <authorList>
            <consortium name="The Broad Institute Genome Sequencing Platform"/>
            <person name="Birren B."/>
            <person name="Lander E."/>
            <person name="Galagan J."/>
            <person name="Nusbaum C."/>
            <person name="Devon K."/>
            <person name="Henn M."/>
            <person name="Jaffe D."/>
            <person name="Butler J."/>
            <person name="Alvarez P."/>
            <person name="Gnerre S."/>
            <person name="Grabherr M."/>
            <person name="Kleber M."/>
            <person name="Mauceli E."/>
            <person name="Brockman W."/>
            <person name="MacCallum I.A."/>
            <person name="Rounsley S."/>
            <person name="Young S."/>
            <person name="LaButti K."/>
            <person name="Pushparaj V."/>
            <person name="DeCaprio D."/>
            <person name="Crawford M."/>
            <person name="Koehrsen M."/>
            <person name="Engels R."/>
            <person name="Montgomery P."/>
            <person name="Pearson M."/>
            <person name="Howarth C."/>
            <person name="Larson L."/>
            <person name="Luoma S."/>
            <person name="White J."/>
            <person name="Kodira C."/>
            <person name="Zeng Q."/>
            <person name="Oleary S."/>
            <person name="Yandava C."/>
            <person name="Alvarado L."/>
            <person name="Wirth D."/>
            <person name="Volkman S."/>
            <person name="Hartl D."/>
        </authorList>
    </citation>
    <scope>NUCLEOTIDE SEQUENCE [LARGE SCALE GENOMIC DNA]</scope>
</reference>
<accession>A0A0L7KLI8</accession>
<proteinExistence type="predicted"/>
<gene>
    <name evidence="1" type="ORF">PFHG_05434</name>
</gene>
<dbReference type="KEGG" id="pfh:PFHG_05434"/>
<protein>
    <submittedName>
        <fullName evidence="1">Uncharacterized protein</fullName>
    </submittedName>
</protein>
<dbReference type="AlphaFoldDB" id="A0A0L7KLI8"/>